<proteinExistence type="predicted"/>
<dbReference type="EMBL" id="HACA01015322">
    <property type="protein sequence ID" value="CDW32683.1"/>
    <property type="molecule type" value="Transcribed_RNA"/>
</dbReference>
<protein>
    <submittedName>
        <fullName evidence="1">Uncharacterized protein</fullName>
    </submittedName>
</protein>
<dbReference type="AlphaFoldDB" id="A0A0K2U395"/>
<evidence type="ECO:0000313" key="1">
    <source>
        <dbReference type="EMBL" id="CDW32683.1"/>
    </source>
</evidence>
<sequence length="55" mass="6361">MVAAVKKYVKDKRGKVTVSGLSREFNVISRTMDRLIKKDLVLKVYKRTPRQALKP</sequence>
<reference evidence="1" key="1">
    <citation type="submission" date="2014-05" db="EMBL/GenBank/DDBJ databases">
        <authorList>
            <person name="Chronopoulou M."/>
        </authorList>
    </citation>
    <scope>NUCLEOTIDE SEQUENCE</scope>
    <source>
        <tissue evidence="1">Whole organism</tissue>
    </source>
</reference>
<name>A0A0K2U395_LEPSM</name>
<accession>A0A0K2U395</accession>
<organism evidence="1">
    <name type="scientific">Lepeophtheirus salmonis</name>
    <name type="common">Salmon louse</name>
    <name type="synonym">Caligus salmonis</name>
    <dbReference type="NCBI Taxonomy" id="72036"/>
    <lineage>
        <taxon>Eukaryota</taxon>
        <taxon>Metazoa</taxon>
        <taxon>Ecdysozoa</taxon>
        <taxon>Arthropoda</taxon>
        <taxon>Crustacea</taxon>
        <taxon>Multicrustacea</taxon>
        <taxon>Hexanauplia</taxon>
        <taxon>Copepoda</taxon>
        <taxon>Siphonostomatoida</taxon>
        <taxon>Caligidae</taxon>
        <taxon>Lepeophtheirus</taxon>
    </lineage>
</organism>